<name>A0A1S9PMS6_9SPHI</name>
<dbReference type="OrthoDB" id="9791143at2"/>
<dbReference type="EMBL" id="MBTF01000001">
    <property type="protein sequence ID" value="OOQ62263.1"/>
    <property type="molecule type" value="Genomic_DNA"/>
</dbReference>
<comment type="caution">
    <text evidence="5">The sequence shown here is derived from an EMBL/GenBank/DDBJ whole genome shotgun (WGS) entry which is preliminary data.</text>
</comment>
<dbReference type="PANTHER" id="PTHR33204">
    <property type="entry name" value="TRANSCRIPTIONAL REGULATOR, MARR FAMILY"/>
    <property type="match status" value="1"/>
</dbReference>
<dbReference type="InterPro" id="IPR036390">
    <property type="entry name" value="WH_DNA-bd_sf"/>
</dbReference>
<evidence type="ECO:0000256" key="3">
    <source>
        <dbReference type="ARBA" id="ARBA00023163"/>
    </source>
</evidence>
<evidence type="ECO:0000313" key="5">
    <source>
        <dbReference type="EMBL" id="OOQ62263.1"/>
    </source>
</evidence>
<evidence type="ECO:0000259" key="4">
    <source>
        <dbReference type="PROSITE" id="PS51118"/>
    </source>
</evidence>
<dbReference type="PROSITE" id="PS51118">
    <property type="entry name" value="HTH_HXLR"/>
    <property type="match status" value="1"/>
</dbReference>
<keyword evidence="3" id="KW-0804">Transcription</keyword>
<keyword evidence="2" id="KW-0238">DNA-binding</keyword>
<dbReference type="GO" id="GO:0003677">
    <property type="term" value="F:DNA binding"/>
    <property type="evidence" value="ECO:0007669"/>
    <property type="project" value="UniProtKB-KW"/>
</dbReference>
<keyword evidence="6" id="KW-1185">Reference proteome</keyword>
<reference evidence="5 6" key="1">
    <citation type="submission" date="2016-07" db="EMBL/GenBank/DDBJ databases">
        <title>Genomic analysis of zinc-resistant bacterium Mucilaginibacter pedocola TBZ30.</title>
        <authorList>
            <person name="Huang J."/>
            <person name="Tang J."/>
        </authorList>
    </citation>
    <scope>NUCLEOTIDE SEQUENCE [LARGE SCALE GENOMIC DNA]</scope>
    <source>
        <strain evidence="5 6">TBZ30</strain>
    </source>
</reference>
<dbReference type="Proteomes" id="UP000189739">
    <property type="component" value="Unassembled WGS sequence"/>
</dbReference>
<evidence type="ECO:0000256" key="1">
    <source>
        <dbReference type="ARBA" id="ARBA00023015"/>
    </source>
</evidence>
<evidence type="ECO:0000256" key="2">
    <source>
        <dbReference type="ARBA" id="ARBA00023125"/>
    </source>
</evidence>
<dbReference type="STRING" id="1792845.BC343_00305"/>
<dbReference type="AlphaFoldDB" id="A0A1S9PMS6"/>
<dbReference type="Gene3D" id="1.10.10.10">
    <property type="entry name" value="Winged helix-like DNA-binding domain superfamily/Winged helix DNA-binding domain"/>
    <property type="match status" value="1"/>
</dbReference>
<sequence>MSVKKIKYRSGSPVSSALDIVGDKWSLLIIWDMMVKGKNTYNELLKSDEKIATNILANRLAMLEAEGILKKEEHPESKAKILYSLTHKGIELLPVLVELLLWANAWLPVDEGSENYIAALKKNKEAFVKKVMEDMKR</sequence>
<organism evidence="5 6">
    <name type="scientific">Mucilaginibacter pedocola</name>
    <dbReference type="NCBI Taxonomy" id="1792845"/>
    <lineage>
        <taxon>Bacteria</taxon>
        <taxon>Pseudomonadati</taxon>
        <taxon>Bacteroidota</taxon>
        <taxon>Sphingobacteriia</taxon>
        <taxon>Sphingobacteriales</taxon>
        <taxon>Sphingobacteriaceae</taxon>
        <taxon>Mucilaginibacter</taxon>
    </lineage>
</organism>
<accession>A0A1S9PMS6</accession>
<dbReference type="InterPro" id="IPR002577">
    <property type="entry name" value="HTH_HxlR"/>
</dbReference>
<dbReference type="Pfam" id="PF01638">
    <property type="entry name" value="HxlR"/>
    <property type="match status" value="1"/>
</dbReference>
<keyword evidence="1" id="KW-0805">Transcription regulation</keyword>
<protein>
    <submittedName>
        <fullName evidence="5">Transcriptional regulator</fullName>
    </submittedName>
</protein>
<evidence type="ECO:0000313" key="6">
    <source>
        <dbReference type="Proteomes" id="UP000189739"/>
    </source>
</evidence>
<dbReference type="PANTHER" id="PTHR33204:SF18">
    <property type="entry name" value="TRANSCRIPTIONAL REGULATORY PROTEIN"/>
    <property type="match status" value="1"/>
</dbReference>
<dbReference type="InterPro" id="IPR036388">
    <property type="entry name" value="WH-like_DNA-bd_sf"/>
</dbReference>
<gene>
    <name evidence="5" type="ORF">BC343_00305</name>
</gene>
<feature type="domain" description="HTH hxlR-type" evidence="4">
    <location>
        <begin position="12"/>
        <end position="111"/>
    </location>
</feature>
<dbReference type="SUPFAM" id="SSF46785">
    <property type="entry name" value="Winged helix' DNA-binding domain"/>
    <property type="match status" value="1"/>
</dbReference>
<proteinExistence type="predicted"/>